<feature type="region of interest" description="Disordered" evidence="1">
    <location>
        <begin position="1"/>
        <end position="26"/>
    </location>
</feature>
<dbReference type="EMBL" id="DUZY01000002">
    <property type="protein sequence ID" value="DAD29765.1"/>
    <property type="molecule type" value="Genomic_DNA"/>
</dbReference>
<feature type="compositionally biased region" description="Polar residues" evidence="1">
    <location>
        <begin position="8"/>
        <end position="18"/>
    </location>
</feature>
<organism evidence="2 3">
    <name type="scientific">Nelumbo nucifera</name>
    <name type="common">Sacred lotus</name>
    <dbReference type="NCBI Taxonomy" id="4432"/>
    <lineage>
        <taxon>Eukaryota</taxon>
        <taxon>Viridiplantae</taxon>
        <taxon>Streptophyta</taxon>
        <taxon>Embryophyta</taxon>
        <taxon>Tracheophyta</taxon>
        <taxon>Spermatophyta</taxon>
        <taxon>Magnoliopsida</taxon>
        <taxon>Proteales</taxon>
        <taxon>Nelumbonaceae</taxon>
        <taxon>Nelumbo</taxon>
    </lineage>
</organism>
<dbReference type="AlphaFoldDB" id="A0A822YFM5"/>
<gene>
    <name evidence="2" type="ORF">HUJ06_031233</name>
</gene>
<proteinExistence type="predicted"/>
<name>A0A822YFM5_NELNU</name>
<reference evidence="2 3" key="1">
    <citation type="journal article" date="2020" name="Mol. Biol. Evol.">
        <title>Distinct Expression and Methylation Patterns for Genes with Different Fates following a Single Whole-Genome Duplication in Flowering Plants.</title>
        <authorList>
            <person name="Shi T."/>
            <person name="Rahmani R.S."/>
            <person name="Gugger P.F."/>
            <person name="Wang M."/>
            <person name="Li H."/>
            <person name="Zhang Y."/>
            <person name="Li Z."/>
            <person name="Wang Q."/>
            <person name="Van de Peer Y."/>
            <person name="Marchal K."/>
            <person name="Chen J."/>
        </authorList>
    </citation>
    <scope>NUCLEOTIDE SEQUENCE [LARGE SCALE GENOMIC DNA]</scope>
    <source>
        <tissue evidence="2">Leaf</tissue>
    </source>
</reference>
<dbReference type="Proteomes" id="UP000607653">
    <property type="component" value="Unassembled WGS sequence"/>
</dbReference>
<evidence type="ECO:0000313" key="3">
    <source>
        <dbReference type="Proteomes" id="UP000607653"/>
    </source>
</evidence>
<evidence type="ECO:0000313" key="2">
    <source>
        <dbReference type="EMBL" id="DAD29765.1"/>
    </source>
</evidence>
<keyword evidence="3" id="KW-1185">Reference proteome</keyword>
<protein>
    <submittedName>
        <fullName evidence="2">Uncharacterized protein</fullName>
    </submittedName>
</protein>
<sequence length="74" mass="8602">MSAPRHSISMTPVSSWGATQPRPDPGKVKFCRRLDNSTRDEVIHPCKHVKDKTRYDAEEKYRDAMYKVGKILQR</sequence>
<evidence type="ECO:0000256" key="1">
    <source>
        <dbReference type="SAM" id="MobiDB-lite"/>
    </source>
</evidence>
<comment type="caution">
    <text evidence="2">The sequence shown here is derived from an EMBL/GenBank/DDBJ whole genome shotgun (WGS) entry which is preliminary data.</text>
</comment>
<accession>A0A822YFM5</accession>